<protein>
    <recommendedName>
        <fullName evidence="4">RxLR effector protein</fullName>
    </recommendedName>
</protein>
<comment type="caution">
    <text evidence="2">The sequence shown here is derived from an EMBL/GenBank/DDBJ whole genome shotgun (WGS) entry which is preliminary data.</text>
</comment>
<reference evidence="2" key="1">
    <citation type="submission" date="2022-12" db="EMBL/GenBank/DDBJ databases">
        <authorList>
            <person name="Webb A."/>
        </authorList>
    </citation>
    <scope>NUCLEOTIDE SEQUENCE</scope>
    <source>
        <strain evidence="2">Hp1</strain>
    </source>
</reference>
<organism evidence="2 3">
    <name type="scientific">Hyaloperonospora brassicae</name>
    <name type="common">Brassica downy mildew</name>
    <name type="synonym">Peronospora brassicae</name>
    <dbReference type="NCBI Taxonomy" id="162125"/>
    <lineage>
        <taxon>Eukaryota</taxon>
        <taxon>Sar</taxon>
        <taxon>Stramenopiles</taxon>
        <taxon>Oomycota</taxon>
        <taxon>Peronosporomycetes</taxon>
        <taxon>Peronosporales</taxon>
        <taxon>Peronosporaceae</taxon>
        <taxon>Hyaloperonospora</taxon>
    </lineage>
</organism>
<name>A0AAV0U543_HYABA</name>
<proteinExistence type="predicted"/>
<dbReference type="Proteomes" id="UP001162031">
    <property type="component" value="Unassembled WGS sequence"/>
</dbReference>
<evidence type="ECO:0000313" key="2">
    <source>
        <dbReference type="EMBL" id="CAI5730788.1"/>
    </source>
</evidence>
<evidence type="ECO:0000313" key="3">
    <source>
        <dbReference type="Proteomes" id="UP001162031"/>
    </source>
</evidence>
<feature type="chain" id="PRO_5043964971" description="RxLR effector protein" evidence="1">
    <location>
        <begin position="21"/>
        <end position="298"/>
    </location>
</feature>
<dbReference type="AlphaFoldDB" id="A0AAV0U543"/>
<gene>
    <name evidence="2" type="ORF">HBR001_LOCUS4971</name>
</gene>
<evidence type="ECO:0008006" key="4">
    <source>
        <dbReference type="Google" id="ProtNLM"/>
    </source>
</evidence>
<accession>A0AAV0U543</accession>
<keyword evidence="1" id="KW-0732">Signal</keyword>
<sequence>MHKLCLLLVASGVFFGESVGSTTGGDQAVVAAPNAGTVLRVGGASSDSLGLLRSHLEDRNAVTALFEKMNQLVSRATTNLWKDQQLFGHVRAGPREELNRNEVGRLIDTGRKAAKSEEELALWKNYDVWFRSYGKPVDLDALYRVFKGDTTLDKVFKRLAALRNIDDDQFQGMVALMHNKLAQEVSAKFGDKASTWMAERWMKMGLGPAEVATMLGIGNKNLAFPVLRSAARWVDYVKMLQKKHSKLAIDTEKATSLLISHLPTDKQISLLRKVWPDNPIVIRNQLKKEDWLELFVTG</sequence>
<feature type="signal peptide" evidence="1">
    <location>
        <begin position="1"/>
        <end position="20"/>
    </location>
</feature>
<dbReference type="EMBL" id="CANTFL010001057">
    <property type="protein sequence ID" value="CAI5730788.1"/>
    <property type="molecule type" value="Genomic_DNA"/>
</dbReference>
<evidence type="ECO:0000256" key="1">
    <source>
        <dbReference type="SAM" id="SignalP"/>
    </source>
</evidence>
<keyword evidence="3" id="KW-1185">Reference proteome</keyword>